<dbReference type="Pfam" id="PF08241">
    <property type="entry name" value="Methyltransf_11"/>
    <property type="match status" value="1"/>
</dbReference>
<dbReference type="Proteomes" id="UP000245081">
    <property type="component" value="Unassembled WGS sequence"/>
</dbReference>
<accession>A0A2R5F4C0</accession>
<dbReference type="InterPro" id="IPR013216">
    <property type="entry name" value="Methyltransf_11"/>
</dbReference>
<comment type="caution">
    <text evidence="2">The sequence shown here is derived from an EMBL/GenBank/DDBJ whole genome shotgun (WGS) entry which is preliminary data.</text>
</comment>
<protein>
    <recommendedName>
        <fullName evidence="1">Methyltransferase type 11 domain-containing protein</fullName>
    </recommendedName>
</protein>
<proteinExistence type="predicted"/>
<dbReference type="EMBL" id="BDOQ01000002">
    <property type="protein sequence ID" value="GBG12869.1"/>
    <property type="molecule type" value="Genomic_DNA"/>
</dbReference>
<organism evidence="2 3">
    <name type="scientific">Novimethylophilus kurashikiensis</name>
    <dbReference type="NCBI Taxonomy" id="1825523"/>
    <lineage>
        <taxon>Bacteria</taxon>
        <taxon>Pseudomonadati</taxon>
        <taxon>Pseudomonadota</taxon>
        <taxon>Betaproteobacteria</taxon>
        <taxon>Nitrosomonadales</taxon>
        <taxon>Methylophilaceae</taxon>
        <taxon>Novimethylophilus</taxon>
    </lineage>
</organism>
<dbReference type="RefSeq" id="WP_109014091.1">
    <property type="nucleotide sequence ID" value="NZ_BDOQ01000002.1"/>
</dbReference>
<evidence type="ECO:0000313" key="2">
    <source>
        <dbReference type="EMBL" id="GBG12869.1"/>
    </source>
</evidence>
<dbReference type="CDD" id="cd02440">
    <property type="entry name" value="AdoMet_MTases"/>
    <property type="match status" value="1"/>
</dbReference>
<evidence type="ECO:0000259" key="1">
    <source>
        <dbReference type="Pfam" id="PF08241"/>
    </source>
</evidence>
<dbReference type="AlphaFoldDB" id="A0A2R5F4C0"/>
<evidence type="ECO:0000313" key="3">
    <source>
        <dbReference type="Proteomes" id="UP000245081"/>
    </source>
</evidence>
<dbReference type="GO" id="GO:0008757">
    <property type="term" value="F:S-adenosylmethionine-dependent methyltransferase activity"/>
    <property type="evidence" value="ECO:0007669"/>
    <property type="project" value="InterPro"/>
</dbReference>
<dbReference type="OrthoDB" id="8595155at2"/>
<sequence length="163" mass="18517">MATTSLDLGCGLNPKNIFNAEVVYGIDVRNDTANNIVKADLVIEPIPFDSNFFDFVTAHDFLEHIPRLIYAPQRRNPFVELMSEVFRVLKPGGKFLSQTPAYPHAEAFCDPTHVNIITEQTFPYYFDDVNNWGAIYGFNGSFRILSQSWQGPHLITIMEKVSK</sequence>
<gene>
    <name evidence="2" type="ORF">NMK_0404</name>
</gene>
<name>A0A2R5F4C0_9PROT</name>
<feature type="domain" description="Methyltransferase type 11" evidence="1">
    <location>
        <begin position="6"/>
        <end position="96"/>
    </location>
</feature>
<dbReference type="InterPro" id="IPR029063">
    <property type="entry name" value="SAM-dependent_MTases_sf"/>
</dbReference>
<dbReference type="Gene3D" id="3.40.50.150">
    <property type="entry name" value="Vaccinia Virus protein VP39"/>
    <property type="match status" value="1"/>
</dbReference>
<keyword evidence="3" id="KW-1185">Reference proteome</keyword>
<dbReference type="SUPFAM" id="SSF53335">
    <property type="entry name" value="S-adenosyl-L-methionine-dependent methyltransferases"/>
    <property type="match status" value="1"/>
</dbReference>
<reference evidence="2 3" key="1">
    <citation type="journal article" date="2018" name="Environ. Microbiol.">
        <title>Isolation and genomic characterization of Novimethylophilus kurashikiensis gen. nov. sp. nov., a new lanthanide-dependent methylotrophic species of Methylophilaceae.</title>
        <authorList>
            <person name="Lv H."/>
            <person name="Sahin N."/>
            <person name="Tani A."/>
        </authorList>
    </citation>
    <scope>NUCLEOTIDE SEQUENCE [LARGE SCALE GENOMIC DNA]</scope>
    <source>
        <strain evidence="2 3">La2-4</strain>
    </source>
</reference>